<accession>A0A1H4D7B2</accession>
<dbReference type="AlphaFoldDB" id="A0A1H4D7B2"/>
<reference evidence="1 2" key="1">
    <citation type="submission" date="2016-10" db="EMBL/GenBank/DDBJ databases">
        <authorList>
            <person name="de Groot N.N."/>
        </authorList>
    </citation>
    <scope>NUCLEOTIDE SEQUENCE [LARGE SCALE GENOMIC DNA]</scope>
    <source>
        <strain evidence="1 2">D31d</strain>
    </source>
</reference>
<dbReference type="EMBL" id="FNRF01000004">
    <property type="protein sequence ID" value="SEA68645.1"/>
    <property type="molecule type" value="Genomic_DNA"/>
</dbReference>
<evidence type="ECO:0000313" key="2">
    <source>
        <dbReference type="Proteomes" id="UP000182257"/>
    </source>
</evidence>
<proteinExistence type="predicted"/>
<evidence type="ECO:0000313" key="1">
    <source>
        <dbReference type="EMBL" id="SEA68645.1"/>
    </source>
</evidence>
<dbReference type="Proteomes" id="UP000182257">
    <property type="component" value="Unassembled WGS sequence"/>
</dbReference>
<sequence>MAISLFLLIFAAVMNRIALLVVSFMTSLMVCAQAIYDPKCITMMDAPLEGTDSAFIPALKSVGFVPVENDDEEEGTYHFTGDFYGIKDARLEVTVNDKTKLLSEATVTCGPYRTRELYERNQKYLLGKLQREWGNFKAKGDGSLYILTEYGYIRQSVTLHENGAHSISYYYLNMAPYYKDASNMGLKGFVQEVITENPVAENPIEHFDETGKIESAELTERKYNQVGYLISATTTEGGEKKLIAYEYNDEGNLKRTIQTNTVSGLKLVTEYKWNDDGEMVQQSQKAFDKTNECIMSVTMKYDIQERDDNDNWTKTNLHITNWLKGQRAQTMEVVQTRTISYWDED</sequence>
<protein>
    <submittedName>
        <fullName evidence="1">Uncharacterized protein</fullName>
    </submittedName>
</protein>
<gene>
    <name evidence="1" type="ORF">SAMN05216462_2169</name>
</gene>
<organism evidence="1 2">
    <name type="scientific">Xylanibacter ruminicola</name>
    <name type="common">Prevotella ruminicola</name>
    <dbReference type="NCBI Taxonomy" id="839"/>
    <lineage>
        <taxon>Bacteria</taxon>
        <taxon>Pseudomonadati</taxon>
        <taxon>Bacteroidota</taxon>
        <taxon>Bacteroidia</taxon>
        <taxon>Bacteroidales</taxon>
        <taxon>Prevotellaceae</taxon>
        <taxon>Xylanibacter</taxon>
    </lineage>
</organism>
<name>A0A1H4D7B2_XYLRU</name>